<dbReference type="SUPFAM" id="SSF49478">
    <property type="entry name" value="Cna protein B-type domain"/>
    <property type="match status" value="1"/>
</dbReference>
<dbReference type="eggNOG" id="ENOG502ZA96">
    <property type="taxonomic scope" value="Bacteria"/>
</dbReference>
<dbReference type="PROSITE" id="PS51257">
    <property type="entry name" value="PROKAR_LIPOPROTEIN"/>
    <property type="match status" value="1"/>
</dbReference>
<feature type="domain" description="DUF4382" evidence="1">
    <location>
        <begin position="33"/>
        <end position="192"/>
    </location>
</feature>
<evidence type="ECO:0000259" key="1">
    <source>
        <dbReference type="Pfam" id="PF14321"/>
    </source>
</evidence>
<protein>
    <submittedName>
        <fullName evidence="2">Putative lipoprotein</fullName>
    </submittedName>
</protein>
<dbReference type="Proteomes" id="UP000008332">
    <property type="component" value="Chromosome"/>
</dbReference>
<organism evidence="2 3">
    <name type="scientific">Albidiferax ferrireducens (strain ATCC BAA-621 / DSM 15236 / T118)</name>
    <name type="common">Rhodoferax ferrireducens</name>
    <dbReference type="NCBI Taxonomy" id="338969"/>
    <lineage>
        <taxon>Bacteria</taxon>
        <taxon>Pseudomonadati</taxon>
        <taxon>Pseudomonadota</taxon>
        <taxon>Betaproteobacteria</taxon>
        <taxon>Burkholderiales</taxon>
        <taxon>Comamonadaceae</taxon>
        <taxon>Rhodoferax</taxon>
    </lineage>
</organism>
<reference evidence="3" key="1">
    <citation type="submission" date="2006-02" db="EMBL/GenBank/DDBJ databases">
        <title>Complete sequence of chromosome of Rhodoferax ferrireducens DSM 15236.</title>
        <authorList>
            <person name="Copeland A."/>
            <person name="Lucas S."/>
            <person name="Lapidus A."/>
            <person name="Barry K."/>
            <person name="Detter J.C."/>
            <person name="Glavina del Rio T."/>
            <person name="Hammon N."/>
            <person name="Israni S."/>
            <person name="Pitluck S."/>
            <person name="Brettin T."/>
            <person name="Bruce D."/>
            <person name="Han C."/>
            <person name="Tapia R."/>
            <person name="Gilna P."/>
            <person name="Kiss H."/>
            <person name="Schmutz J."/>
            <person name="Larimer F."/>
            <person name="Land M."/>
            <person name="Kyrpides N."/>
            <person name="Ivanova N."/>
            <person name="Richardson P."/>
        </authorList>
    </citation>
    <scope>NUCLEOTIDE SEQUENCE [LARGE SCALE GENOMIC DNA]</scope>
    <source>
        <strain evidence="3">ATCC BAA-621 / DSM 15236 / T118</strain>
    </source>
</reference>
<dbReference type="AlphaFoldDB" id="Q223L2"/>
<dbReference type="KEGG" id="rfr:Rfer_0056"/>
<evidence type="ECO:0000313" key="2">
    <source>
        <dbReference type="EMBL" id="ABD67818.1"/>
    </source>
</evidence>
<dbReference type="Pfam" id="PF14321">
    <property type="entry name" value="DUF4382"/>
    <property type="match status" value="1"/>
</dbReference>
<dbReference type="Gene3D" id="2.60.40.1120">
    <property type="entry name" value="Carboxypeptidase-like, regulatory domain"/>
    <property type="match status" value="1"/>
</dbReference>
<dbReference type="EMBL" id="CP000267">
    <property type="protein sequence ID" value="ABD67818.1"/>
    <property type="molecule type" value="Genomic_DNA"/>
</dbReference>
<keyword evidence="3" id="KW-1185">Reference proteome</keyword>
<dbReference type="HOGENOM" id="CLU_060074_1_0_4"/>
<accession>Q223L2</accession>
<keyword evidence="2" id="KW-0449">Lipoprotein</keyword>
<dbReference type="STRING" id="338969.Rfer_0056"/>
<evidence type="ECO:0000313" key="3">
    <source>
        <dbReference type="Proteomes" id="UP000008332"/>
    </source>
</evidence>
<dbReference type="OrthoDB" id="2111471at2"/>
<name>Q223L2_ALBFT</name>
<gene>
    <name evidence="2" type="ordered locus">Rfer_0056</name>
</gene>
<sequence length="401" mass="40558">MKLSRNSKLALGGVLVAGLAACGGGGGSASTDNGSLRLALTDAPACGYDAVNVTIQKVRVHQSGSASDTDSGWSEIVMNPALRVDLLKLQNGDLAELGEVTLPAGSYNQMRLVLAENSTNPTAVLANSVVLTSDPTKTELALKTPSGQQSGVKAKQFNITIAPNQLANFVIDFDACKSVVVAGNSGQYLLKPQLSVLARFISGVTGFVDTATLANGNTSVSLQQGGVVIKATAPDNFGKFMLQPVAPGNYSLVLTAPGRTTAVVTNVAVAADTVTSVNTSGTALNPAVSTSATVTGTAPVDTLVRVLQPLPSTLAGGAVTTVEIAGRFVDGATGLYTYPLVVNAPLVAPYVAAPGALVFTADLAAAGKYTLNASLTGFADKTTVLPTLASGATVTTNFTFP</sequence>
<dbReference type="InterPro" id="IPR025491">
    <property type="entry name" value="DUF4382"/>
</dbReference>
<proteinExistence type="predicted"/>
<dbReference type="RefSeq" id="WP_011462391.1">
    <property type="nucleotide sequence ID" value="NC_007908.1"/>
</dbReference>